<sequence length="113" mass="11790">MRVHAYPTGAATPVDATAARGIADKYFPRQAGDEITTVITEFDTCFVVSGVLGPLAANGEGVPPPLAAGSMSVIDKETGAVSLWPTYPVAWIAEQYAKARAEGGVVVEDAWPK</sequence>
<organism evidence="1 2">
    <name type="scientific">Nocardia puris</name>
    <dbReference type="NCBI Taxonomy" id="208602"/>
    <lineage>
        <taxon>Bacteria</taxon>
        <taxon>Bacillati</taxon>
        <taxon>Actinomycetota</taxon>
        <taxon>Actinomycetes</taxon>
        <taxon>Mycobacteriales</taxon>
        <taxon>Nocardiaceae</taxon>
        <taxon>Nocardia</taxon>
    </lineage>
</organism>
<evidence type="ECO:0000313" key="1">
    <source>
        <dbReference type="EMBL" id="RBO97014.1"/>
    </source>
</evidence>
<reference evidence="1 2" key="1">
    <citation type="submission" date="2018-06" db="EMBL/GenBank/DDBJ databases">
        <title>Genomic Encyclopedia of Type Strains, Phase IV (KMG-IV): sequencing the most valuable type-strain genomes for metagenomic binning, comparative biology and taxonomic classification.</title>
        <authorList>
            <person name="Goeker M."/>
        </authorList>
    </citation>
    <scope>NUCLEOTIDE SEQUENCE [LARGE SCALE GENOMIC DNA]</scope>
    <source>
        <strain evidence="1 2">DSM 44599</strain>
    </source>
</reference>
<accession>A0A366E688</accession>
<name>A0A366E688_9NOCA</name>
<evidence type="ECO:0008006" key="3">
    <source>
        <dbReference type="Google" id="ProtNLM"/>
    </source>
</evidence>
<evidence type="ECO:0000313" key="2">
    <source>
        <dbReference type="Proteomes" id="UP000252586"/>
    </source>
</evidence>
<keyword evidence="2" id="KW-1185">Reference proteome</keyword>
<proteinExistence type="predicted"/>
<dbReference type="OrthoDB" id="4552872at2"/>
<gene>
    <name evidence="1" type="ORF">DFR74_1011033</name>
</gene>
<protein>
    <recommendedName>
        <fullName evidence="3">Immunity protein 35 of polymorphic toxin system</fullName>
    </recommendedName>
</protein>
<comment type="caution">
    <text evidence="1">The sequence shown here is derived from an EMBL/GenBank/DDBJ whole genome shotgun (WGS) entry which is preliminary data.</text>
</comment>
<dbReference type="RefSeq" id="WP_067510228.1">
    <property type="nucleotide sequence ID" value="NZ_CP107943.1"/>
</dbReference>
<dbReference type="Proteomes" id="UP000252586">
    <property type="component" value="Unassembled WGS sequence"/>
</dbReference>
<dbReference type="EMBL" id="QNRE01000001">
    <property type="protein sequence ID" value="RBO97014.1"/>
    <property type="molecule type" value="Genomic_DNA"/>
</dbReference>
<dbReference type="AlphaFoldDB" id="A0A366E688"/>